<evidence type="ECO:0000256" key="4">
    <source>
        <dbReference type="ARBA" id="ARBA00022989"/>
    </source>
</evidence>
<name>A0ABD3R306_9STRA</name>
<dbReference type="EMBL" id="JALLPB020000684">
    <property type="protein sequence ID" value="KAL3807028.1"/>
    <property type="molecule type" value="Genomic_DNA"/>
</dbReference>
<keyword evidence="4 6" id="KW-1133">Transmembrane helix</keyword>
<dbReference type="AlphaFoldDB" id="A0ABD3R306"/>
<evidence type="ECO:0000256" key="6">
    <source>
        <dbReference type="RuleBase" id="RU363053"/>
    </source>
</evidence>
<dbReference type="EMBL" id="JALLPB020000850">
    <property type="protein sequence ID" value="KAL3806266.1"/>
    <property type="molecule type" value="Genomic_DNA"/>
</dbReference>
<dbReference type="InterPro" id="IPR007248">
    <property type="entry name" value="Mpv17_PMP22"/>
</dbReference>
<evidence type="ECO:0000256" key="3">
    <source>
        <dbReference type="ARBA" id="ARBA00022692"/>
    </source>
</evidence>
<protein>
    <submittedName>
        <fullName evidence="8">Uncharacterized protein</fullName>
    </submittedName>
</protein>
<keyword evidence="5 6" id="KW-0472">Membrane</keyword>
<sequence>MAMDDTLTRSPKTGDVDTRVVMKDAQPNSSPPFESFAIEEGCNYSIFVDSCDGPPRDTIVHRFCSWYSRQTEVNPLRTKSATGGICAIVGDILAQCIENGTSLRSESTEGLHMRRILAVFIAGLCYGPILHHVYASLEDVLPIHCDNQCLTVENNITSKDYKVGDEVEVNPYNIDLERDDIVADEEILPHYNCYSTMFTSFSLVSQRQYVNAFLHVAIDQGFMAFPFVAIMMLITGIVEGHWNSLGEEFTSDYIDNIHALWLASLLGIGPIQIIAFRFLPLKWRALAANILDVLEVMVMSYLAHRNREAPNQELPDESDDWYNRNRS</sequence>
<dbReference type="PANTHER" id="PTHR11266">
    <property type="entry name" value="PEROXISOMAL MEMBRANE PROTEIN 2, PXMP2 MPV17"/>
    <property type="match status" value="1"/>
</dbReference>
<feature type="transmembrane region" description="Helical" evidence="6">
    <location>
        <begin position="212"/>
        <end position="238"/>
    </location>
</feature>
<gene>
    <name evidence="8" type="ORF">ACHAXA_004777</name>
    <name evidence="7" type="ORF">ACHAXA_010756</name>
</gene>
<evidence type="ECO:0000313" key="9">
    <source>
        <dbReference type="Proteomes" id="UP001530377"/>
    </source>
</evidence>
<accession>A0ABD3R306</accession>
<feature type="transmembrane region" description="Helical" evidence="6">
    <location>
        <begin position="259"/>
        <end position="279"/>
    </location>
</feature>
<reference evidence="8 9" key="1">
    <citation type="submission" date="2024-10" db="EMBL/GenBank/DDBJ databases">
        <title>Updated reference genomes for cyclostephanoid diatoms.</title>
        <authorList>
            <person name="Roberts W.R."/>
            <person name="Alverson A.J."/>
        </authorList>
    </citation>
    <scope>NUCLEOTIDE SEQUENCE [LARGE SCALE GENOMIC DNA]</scope>
    <source>
        <strain evidence="8 9">AJA228-03</strain>
    </source>
</reference>
<evidence type="ECO:0000256" key="1">
    <source>
        <dbReference type="ARBA" id="ARBA00004141"/>
    </source>
</evidence>
<keyword evidence="9" id="KW-1185">Reference proteome</keyword>
<comment type="similarity">
    <text evidence="2 6">Belongs to the peroxisomal membrane protein PXMP2/4 family.</text>
</comment>
<organism evidence="8 9">
    <name type="scientific">Cyclostephanos tholiformis</name>
    <dbReference type="NCBI Taxonomy" id="382380"/>
    <lineage>
        <taxon>Eukaryota</taxon>
        <taxon>Sar</taxon>
        <taxon>Stramenopiles</taxon>
        <taxon>Ochrophyta</taxon>
        <taxon>Bacillariophyta</taxon>
        <taxon>Coscinodiscophyceae</taxon>
        <taxon>Thalassiosirophycidae</taxon>
        <taxon>Stephanodiscales</taxon>
        <taxon>Stephanodiscaceae</taxon>
        <taxon>Cyclostephanos</taxon>
    </lineage>
</organism>
<dbReference type="PANTHER" id="PTHR11266:SF80">
    <property type="entry name" value="PEROXISOMAL MEMBRANE PROTEIN 2"/>
    <property type="match status" value="1"/>
</dbReference>
<comment type="caution">
    <text evidence="8">The sequence shown here is derived from an EMBL/GenBank/DDBJ whole genome shotgun (WGS) entry which is preliminary data.</text>
</comment>
<evidence type="ECO:0000256" key="5">
    <source>
        <dbReference type="ARBA" id="ARBA00023136"/>
    </source>
</evidence>
<evidence type="ECO:0000256" key="2">
    <source>
        <dbReference type="ARBA" id="ARBA00006824"/>
    </source>
</evidence>
<dbReference type="Proteomes" id="UP001530377">
    <property type="component" value="Unassembled WGS sequence"/>
</dbReference>
<keyword evidence="3 6" id="KW-0812">Transmembrane</keyword>
<dbReference type="GO" id="GO:0016020">
    <property type="term" value="C:membrane"/>
    <property type="evidence" value="ECO:0007669"/>
    <property type="project" value="UniProtKB-SubCell"/>
</dbReference>
<proteinExistence type="inferred from homology"/>
<evidence type="ECO:0000313" key="7">
    <source>
        <dbReference type="EMBL" id="KAL3806266.1"/>
    </source>
</evidence>
<comment type="subcellular location">
    <subcellularLocation>
        <location evidence="1">Membrane</location>
        <topology evidence="1">Multi-pass membrane protein</topology>
    </subcellularLocation>
</comment>
<evidence type="ECO:0000313" key="8">
    <source>
        <dbReference type="EMBL" id="KAL3807028.1"/>
    </source>
</evidence>